<gene>
    <name evidence="2" type="primary">H0403D02.16</name>
</gene>
<name>Q259T4_ORYSA</name>
<organism evidence="2">
    <name type="scientific">Oryza sativa</name>
    <name type="common">Rice</name>
    <dbReference type="NCBI Taxonomy" id="4530"/>
    <lineage>
        <taxon>Eukaryota</taxon>
        <taxon>Viridiplantae</taxon>
        <taxon>Streptophyta</taxon>
        <taxon>Embryophyta</taxon>
        <taxon>Tracheophyta</taxon>
        <taxon>Spermatophyta</taxon>
        <taxon>Magnoliopsida</taxon>
        <taxon>Liliopsida</taxon>
        <taxon>Poales</taxon>
        <taxon>Poaceae</taxon>
        <taxon>BOP clade</taxon>
        <taxon>Oryzoideae</taxon>
        <taxon>Oryzeae</taxon>
        <taxon>Oryzinae</taxon>
        <taxon>Oryza</taxon>
    </lineage>
</organism>
<accession>Q259T4</accession>
<reference evidence="2" key="2">
    <citation type="submission" date="2002-05" db="EMBL/GenBank/DDBJ databases">
        <title>Chromosome-wide comparison between domesticated rice subspecies indica and japonica.</title>
        <authorList>
            <person name="Han B."/>
        </authorList>
    </citation>
    <scope>NUCLEOTIDE SEQUENCE</scope>
</reference>
<feature type="region of interest" description="Disordered" evidence="1">
    <location>
        <begin position="14"/>
        <end position="39"/>
    </location>
</feature>
<dbReference type="EMBL" id="AL732344">
    <property type="protein sequence ID" value="CAJ86077.1"/>
    <property type="molecule type" value="Genomic_DNA"/>
</dbReference>
<protein>
    <submittedName>
        <fullName evidence="2">H0403D02.16 protein</fullName>
    </submittedName>
</protein>
<reference evidence="2" key="1">
    <citation type="journal article" date="2002" name="Nature">
        <title>Sequence and analysis of rice chromosome 4.</title>
        <authorList>
            <person name="Feng Q."/>
            <person name="Zhang Y."/>
            <person name="Hao P."/>
            <person name="Wang S."/>
            <person name="Fu G."/>
            <person name="Huang Y."/>
            <person name="Li Y."/>
            <person name="Zhu J."/>
            <person name="Liu Y."/>
            <person name="Hu X."/>
            <person name="Jia P."/>
            <person name="Zhang Y."/>
            <person name="Zhao Q."/>
            <person name="Ying K."/>
            <person name="Yu S."/>
            <person name="Tang Y."/>
            <person name="Weng Q."/>
            <person name="Zhang L."/>
            <person name="Lu Y."/>
            <person name="Mu J."/>
            <person name="Lu Y."/>
            <person name="Zhang L.S."/>
            <person name="Yu Z."/>
            <person name="Fan D."/>
            <person name="Liu X."/>
            <person name="Lu T."/>
            <person name="Li C."/>
            <person name="Wu Y."/>
            <person name="Sun T."/>
            <person name="Lei H."/>
            <person name="Li T."/>
            <person name="Hu H."/>
            <person name="Guan J."/>
            <person name="Wu M."/>
            <person name="Zhang R."/>
            <person name="Zhou B."/>
            <person name="Chen Z."/>
            <person name="Chen L."/>
            <person name="Jin Z."/>
            <person name="Wang R."/>
            <person name="Yin H."/>
            <person name="Cai Z."/>
            <person name="Ren S."/>
            <person name="Lv G."/>
            <person name="Gu W."/>
            <person name="Zhu G."/>
            <person name="Tu Y."/>
            <person name="Jia J."/>
            <person name="Zhang Y."/>
            <person name="Chen J."/>
            <person name="Kang H."/>
            <person name="Chen X."/>
            <person name="Shao C."/>
            <person name="Sun Y."/>
            <person name="Hu Q."/>
            <person name="Zhang X."/>
            <person name="Zhang W."/>
            <person name="Wang L."/>
            <person name="Ding C."/>
            <person name="Sheng H."/>
            <person name="Gu J."/>
            <person name="Chen S."/>
            <person name="Ni L."/>
            <person name="Zhu F."/>
            <person name="Chen W."/>
            <person name="Lan L."/>
            <person name="Lai Y."/>
            <person name="Cheng Z."/>
            <person name="Gu M."/>
            <person name="Jiang J."/>
            <person name="Li J."/>
            <person name="Hong G."/>
            <person name="Xue Y."/>
            <person name="Han B."/>
        </authorList>
    </citation>
    <scope>NUCLEOTIDE SEQUENCE</scope>
</reference>
<evidence type="ECO:0000256" key="1">
    <source>
        <dbReference type="SAM" id="MobiDB-lite"/>
    </source>
</evidence>
<sequence length="151" mass="16733">MMLPIMDPIRRKSTRTARNHYKAMPPKHAAKEKGGDGQTSSSGCCCCCSSIADPPEETGSPRIGGAEAGLRERRRWLGNSQGSLHFGIEAETEKRREYVSIRTGLREDDLRSYVWSGVVELSKPSSTTPVHFVRELHPTPLPVLVELKLFG</sequence>
<evidence type="ECO:0000313" key="2">
    <source>
        <dbReference type="EMBL" id="CAJ86077.1"/>
    </source>
</evidence>
<proteinExistence type="predicted"/>
<dbReference type="AlphaFoldDB" id="Q259T4"/>